<keyword evidence="2" id="KW-0808">Transferase</keyword>
<dbReference type="InterPro" id="IPR050743">
    <property type="entry name" value="2-oxoacid_DH_E2_comp"/>
</dbReference>
<dbReference type="Pfam" id="PF00364">
    <property type="entry name" value="Biotin_lipoyl"/>
    <property type="match status" value="1"/>
</dbReference>
<comment type="cofactor">
    <cofactor evidence="1">
        <name>(R)-lipoate</name>
        <dbReference type="ChEBI" id="CHEBI:83088"/>
    </cofactor>
</comment>
<evidence type="ECO:0000256" key="2">
    <source>
        <dbReference type="ARBA" id="ARBA00022679"/>
    </source>
</evidence>
<evidence type="ECO:0000313" key="6">
    <source>
        <dbReference type="Proteomes" id="UP001500908"/>
    </source>
</evidence>
<dbReference type="PANTHER" id="PTHR43178:SF5">
    <property type="entry name" value="LIPOAMIDE ACYLTRANSFERASE COMPONENT OF BRANCHED-CHAIN ALPHA-KETO ACID DEHYDROGENASE COMPLEX, MITOCHONDRIAL"/>
    <property type="match status" value="1"/>
</dbReference>
<evidence type="ECO:0000256" key="1">
    <source>
        <dbReference type="ARBA" id="ARBA00001938"/>
    </source>
</evidence>
<dbReference type="InterPro" id="IPR011053">
    <property type="entry name" value="Single_hybrid_motif"/>
</dbReference>
<dbReference type="Gene3D" id="2.40.50.100">
    <property type="match status" value="1"/>
</dbReference>
<feature type="domain" description="Lipoyl-binding" evidence="4">
    <location>
        <begin position="2"/>
        <end position="77"/>
    </location>
</feature>
<gene>
    <name evidence="5" type="ORF">GCM10022402_10830</name>
</gene>
<name>A0ABP7F5V7_9ACTN</name>
<dbReference type="RefSeq" id="WP_344967897.1">
    <property type="nucleotide sequence ID" value="NZ_BAABDD010000003.1"/>
</dbReference>
<sequence>MDNEVRLPQYGMGMSEAEILEWYVEEGDTVVEGADLLEIEAEKAREVLPAPATGTLKQIVAHPGEVVEVRALLGVIVSEDE</sequence>
<dbReference type="PROSITE" id="PS50968">
    <property type="entry name" value="BIOTINYL_LIPOYL"/>
    <property type="match status" value="1"/>
</dbReference>
<dbReference type="SUPFAM" id="SSF51230">
    <property type="entry name" value="Single hybrid motif"/>
    <property type="match status" value="1"/>
</dbReference>
<reference evidence="6" key="1">
    <citation type="journal article" date="2019" name="Int. J. Syst. Evol. Microbiol.">
        <title>The Global Catalogue of Microorganisms (GCM) 10K type strain sequencing project: providing services to taxonomists for standard genome sequencing and annotation.</title>
        <authorList>
            <consortium name="The Broad Institute Genomics Platform"/>
            <consortium name="The Broad Institute Genome Sequencing Center for Infectious Disease"/>
            <person name="Wu L."/>
            <person name="Ma J."/>
        </authorList>
    </citation>
    <scope>NUCLEOTIDE SEQUENCE [LARGE SCALE GENOMIC DNA]</scope>
    <source>
        <strain evidence="6">JCM 17137</strain>
    </source>
</reference>
<organism evidence="5 6">
    <name type="scientific">Salinactinospora qingdaonensis</name>
    <dbReference type="NCBI Taxonomy" id="702744"/>
    <lineage>
        <taxon>Bacteria</taxon>
        <taxon>Bacillati</taxon>
        <taxon>Actinomycetota</taxon>
        <taxon>Actinomycetes</taxon>
        <taxon>Streptosporangiales</taxon>
        <taxon>Nocardiopsidaceae</taxon>
        <taxon>Salinactinospora</taxon>
    </lineage>
</organism>
<dbReference type="CDD" id="cd06849">
    <property type="entry name" value="lipoyl_domain"/>
    <property type="match status" value="1"/>
</dbReference>
<accession>A0ABP7F5V7</accession>
<dbReference type="Proteomes" id="UP001500908">
    <property type="component" value="Unassembled WGS sequence"/>
</dbReference>
<dbReference type="PANTHER" id="PTHR43178">
    <property type="entry name" value="DIHYDROLIPOAMIDE ACETYLTRANSFERASE COMPONENT OF PYRUVATE DEHYDROGENASE COMPLEX"/>
    <property type="match status" value="1"/>
</dbReference>
<evidence type="ECO:0000313" key="5">
    <source>
        <dbReference type="EMBL" id="GAA3731967.1"/>
    </source>
</evidence>
<keyword evidence="6" id="KW-1185">Reference proteome</keyword>
<dbReference type="InterPro" id="IPR000089">
    <property type="entry name" value="Biotin_lipoyl"/>
</dbReference>
<proteinExistence type="predicted"/>
<comment type="caution">
    <text evidence="5">The sequence shown here is derived from an EMBL/GenBank/DDBJ whole genome shotgun (WGS) entry which is preliminary data.</text>
</comment>
<dbReference type="EMBL" id="BAABDD010000003">
    <property type="protein sequence ID" value="GAA3731967.1"/>
    <property type="molecule type" value="Genomic_DNA"/>
</dbReference>
<protein>
    <recommendedName>
        <fullName evidence="4">Lipoyl-binding domain-containing protein</fullName>
    </recommendedName>
</protein>
<evidence type="ECO:0000256" key="3">
    <source>
        <dbReference type="ARBA" id="ARBA00023315"/>
    </source>
</evidence>
<keyword evidence="3" id="KW-0012">Acyltransferase</keyword>
<evidence type="ECO:0000259" key="4">
    <source>
        <dbReference type="PROSITE" id="PS50968"/>
    </source>
</evidence>